<protein>
    <recommendedName>
        <fullName evidence="5">Secreted protein</fullName>
    </recommendedName>
</protein>
<keyword evidence="2" id="KW-0472">Membrane</keyword>
<dbReference type="EMBL" id="JARJBB010000003">
    <property type="protein sequence ID" value="MDF3298655.1"/>
    <property type="molecule type" value="Genomic_DNA"/>
</dbReference>
<evidence type="ECO:0000256" key="2">
    <source>
        <dbReference type="SAM" id="Phobius"/>
    </source>
</evidence>
<evidence type="ECO:0008006" key="5">
    <source>
        <dbReference type="Google" id="ProtNLM"/>
    </source>
</evidence>
<name>A0ABT6A4B6_9ACTN</name>
<evidence type="ECO:0000313" key="3">
    <source>
        <dbReference type="EMBL" id="MDF3298655.1"/>
    </source>
</evidence>
<comment type="caution">
    <text evidence="3">The sequence shown here is derived from an EMBL/GenBank/DDBJ whole genome shotgun (WGS) entry which is preliminary data.</text>
</comment>
<sequence>MTDDVRNIVLGVIAAGISAALGWLARTYLWRRRLRRKQAFFGMPDNSESLLVVNRDAGGPELTVTRHDVFALLELSALIKDCHAAAQVVAHDATQQGFGERTEFCVGGPASNRRMAAHLHSLLPGVRVNVEAEPGPDRGAFRIGGEQYRMEAGRSEYVLLARLTVGERRTSRPVFLFCGQRAITNQAATRYLARHHERLTRKYGNGSFVLLLKVVNSQAYGPDVVELVADVTRAAQTPLPEPEQAPARPPARTSRASRASHRAAD</sequence>
<keyword evidence="2" id="KW-0812">Transmembrane</keyword>
<gene>
    <name evidence="3" type="ORF">P3H78_08405</name>
</gene>
<keyword evidence="4" id="KW-1185">Reference proteome</keyword>
<keyword evidence="2" id="KW-1133">Transmembrane helix</keyword>
<reference evidence="3 4" key="1">
    <citation type="submission" date="2023-03" db="EMBL/GenBank/DDBJ databases">
        <title>Draft genome sequence of Streptomyces sp. K1PA1 isolated from peat swamp forest in Thailand.</title>
        <authorList>
            <person name="Klaysubun C."/>
            <person name="Duangmal K."/>
        </authorList>
    </citation>
    <scope>NUCLEOTIDE SEQUENCE [LARGE SCALE GENOMIC DNA]</scope>
    <source>
        <strain evidence="3 4">K1PA1</strain>
    </source>
</reference>
<evidence type="ECO:0000313" key="4">
    <source>
        <dbReference type="Proteomes" id="UP001221150"/>
    </source>
</evidence>
<accession>A0ABT6A4B6</accession>
<proteinExistence type="predicted"/>
<feature type="region of interest" description="Disordered" evidence="1">
    <location>
        <begin position="235"/>
        <end position="265"/>
    </location>
</feature>
<feature type="transmembrane region" description="Helical" evidence="2">
    <location>
        <begin position="6"/>
        <end position="29"/>
    </location>
</feature>
<dbReference type="Proteomes" id="UP001221150">
    <property type="component" value="Unassembled WGS sequence"/>
</dbReference>
<feature type="compositionally biased region" description="Pro residues" evidence="1">
    <location>
        <begin position="239"/>
        <end position="249"/>
    </location>
</feature>
<dbReference type="RefSeq" id="WP_276108198.1">
    <property type="nucleotide sequence ID" value="NZ_JARJBB010000003.1"/>
</dbReference>
<organism evidence="3 4">
    <name type="scientific">Streptomyces tropicalis</name>
    <dbReference type="NCBI Taxonomy" id="3034234"/>
    <lineage>
        <taxon>Bacteria</taxon>
        <taxon>Bacillati</taxon>
        <taxon>Actinomycetota</taxon>
        <taxon>Actinomycetes</taxon>
        <taxon>Kitasatosporales</taxon>
        <taxon>Streptomycetaceae</taxon>
        <taxon>Streptomyces</taxon>
    </lineage>
</organism>
<evidence type="ECO:0000256" key="1">
    <source>
        <dbReference type="SAM" id="MobiDB-lite"/>
    </source>
</evidence>